<feature type="compositionally biased region" description="Low complexity" evidence="1">
    <location>
        <begin position="40"/>
        <end position="57"/>
    </location>
</feature>
<dbReference type="AlphaFoldDB" id="A0A480B0G4"/>
<proteinExistence type="predicted"/>
<accession>A0A480B0G4</accession>
<reference evidence="3" key="1">
    <citation type="submission" date="2019-03" db="EMBL/GenBank/DDBJ databases">
        <title>Aquabacterium pictum sp.nov., the first bacteriochlorophyll a-containing freshwater bacterium in the genus Aquabacterium of the class Betaproteobacteria.</title>
        <authorList>
            <person name="Hirose S."/>
            <person name="Tank M."/>
            <person name="Hara E."/>
            <person name="Tamaki H."/>
            <person name="Takaichi S."/>
            <person name="Haruta S."/>
            <person name="Hanada S."/>
        </authorList>
    </citation>
    <scope>NUCLEOTIDE SEQUENCE [LARGE SCALE GENOMIC DNA]</scope>
    <source>
        <strain evidence="3">W35</strain>
    </source>
</reference>
<evidence type="ECO:0000313" key="2">
    <source>
        <dbReference type="EMBL" id="GCL65827.1"/>
    </source>
</evidence>
<dbReference type="Proteomes" id="UP000301751">
    <property type="component" value="Unassembled WGS sequence"/>
</dbReference>
<name>A0A480B0G4_9BURK</name>
<evidence type="ECO:0000256" key="1">
    <source>
        <dbReference type="SAM" id="MobiDB-lite"/>
    </source>
</evidence>
<dbReference type="EMBL" id="BJCL01000020">
    <property type="protein sequence ID" value="GCL65827.1"/>
    <property type="molecule type" value="Genomic_DNA"/>
</dbReference>
<protein>
    <submittedName>
        <fullName evidence="2">Uncharacterized protein</fullName>
    </submittedName>
</protein>
<comment type="caution">
    <text evidence="2">The sequence shown here is derived from an EMBL/GenBank/DDBJ whole genome shotgun (WGS) entry which is preliminary data.</text>
</comment>
<organism evidence="2 3">
    <name type="scientific">Pseudaquabacterium pictum</name>
    <dbReference type="NCBI Taxonomy" id="2315236"/>
    <lineage>
        <taxon>Bacteria</taxon>
        <taxon>Pseudomonadati</taxon>
        <taxon>Pseudomonadota</taxon>
        <taxon>Betaproteobacteria</taxon>
        <taxon>Burkholderiales</taxon>
        <taxon>Sphaerotilaceae</taxon>
        <taxon>Pseudaquabacterium</taxon>
    </lineage>
</organism>
<gene>
    <name evidence="2" type="ORF">AQPW35_49080</name>
</gene>
<evidence type="ECO:0000313" key="3">
    <source>
        <dbReference type="Proteomes" id="UP000301751"/>
    </source>
</evidence>
<sequence length="164" mass="17203">MAAPAEARFSFQGLTPAIAGLDRAKAEAALGQPLQLEPLPAGRAASTPAAAASGAAGCQHRQAPQQPGVRYTLAGDVITRAETRDARYATISGVRVGDSLAQAQKAYGKRLSTGAHPYFAQGKVLTVYSPDRRFALVMETNDQGRIITLRGGRLPEVGWLEGCS</sequence>
<feature type="region of interest" description="Disordered" evidence="1">
    <location>
        <begin position="39"/>
        <end position="65"/>
    </location>
</feature>
<keyword evidence="3" id="KW-1185">Reference proteome</keyword>